<evidence type="ECO:0000259" key="8">
    <source>
        <dbReference type="PROSITE" id="PS52029"/>
    </source>
</evidence>
<gene>
    <name evidence="9" type="ORF">D0C36_23970</name>
</gene>
<evidence type="ECO:0000256" key="3">
    <source>
        <dbReference type="ARBA" id="ARBA00022679"/>
    </source>
</evidence>
<comment type="similarity">
    <text evidence="2">Belongs to the YkuD family.</text>
</comment>
<keyword evidence="3" id="KW-0808">Transferase</keyword>
<dbReference type="Gene3D" id="2.40.440.10">
    <property type="entry name" value="L,D-transpeptidase catalytic domain-like"/>
    <property type="match status" value="1"/>
</dbReference>
<keyword evidence="6 7" id="KW-0961">Cell wall biogenesis/degradation</keyword>
<dbReference type="PROSITE" id="PS52029">
    <property type="entry name" value="LD_TPASE"/>
    <property type="match status" value="1"/>
</dbReference>
<evidence type="ECO:0000256" key="7">
    <source>
        <dbReference type="PROSITE-ProRule" id="PRU01373"/>
    </source>
</evidence>
<evidence type="ECO:0000256" key="1">
    <source>
        <dbReference type="ARBA" id="ARBA00004752"/>
    </source>
</evidence>
<dbReference type="UniPathway" id="UPA00219"/>
<dbReference type="GO" id="GO:0016740">
    <property type="term" value="F:transferase activity"/>
    <property type="evidence" value="ECO:0007669"/>
    <property type="project" value="UniProtKB-KW"/>
</dbReference>
<dbReference type="GO" id="GO:0071555">
    <property type="term" value="P:cell wall organization"/>
    <property type="evidence" value="ECO:0007669"/>
    <property type="project" value="UniProtKB-UniRule"/>
</dbReference>
<sequence>MYKTKVMKRQIEEHRYKPGYRTHTLMLWSLFLLILLLTLFWTRTAAAKVYSADEDRSLREELLRQLNQDKLELNFPVSVKRLYHTANGFPLWLVKEPDVQHTWAAMLMMDCVLQFGLNQSDFHPKELLYSKLHDILERPDQVSIGEKAQFEIYLSDAVLSFAAYLHFGKYNPYLTKEQIDNSKSGFDPAELVKKALHSADFMETIASAQPKDQLYKALQDRLHVVAGVQLGDCYEFPEAQVRKIALNMERLRWAALDTDNFIQVNIPSYQLSFFHHGKLDTFRVVIGKPANPTPTLKSAITYFTIAPEWRVPKKIFERELLPKAIKDTAYLNSHHYMIYNNGGMLISPSTSYLRKIKENPDRYHATQSAGCDNALGQIVFRFANIYDIYLHDSPERELFYKEKRALSHGCIRVQSAARLASLIMANDGQSVATMNKALELGNKKNFRLIKPLPIAVTYLTCEIKDGAVITLDDVYGLDPALDIMLYRKNDPALKITQN</sequence>
<dbReference type="SUPFAM" id="SSF141523">
    <property type="entry name" value="L,D-transpeptidase catalytic domain-like"/>
    <property type="match status" value="1"/>
</dbReference>
<evidence type="ECO:0000313" key="9">
    <source>
        <dbReference type="EMBL" id="RFZ89956.1"/>
    </source>
</evidence>
<dbReference type="GO" id="GO:0004180">
    <property type="term" value="F:carboxypeptidase activity"/>
    <property type="evidence" value="ECO:0007669"/>
    <property type="project" value="UniProtKB-ARBA"/>
</dbReference>
<evidence type="ECO:0000256" key="4">
    <source>
        <dbReference type="ARBA" id="ARBA00022960"/>
    </source>
</evidence>
<dbReference type="EMBL" id="QWDC01000008">
    <property type="protein sequence ID" value="RFZ89956.1"/>
    <property type="molecule type" value="Genomic_DNA"/>
</dbReference>
<name>A0A372NLW6_9SPHI</name>
<dbReference type="Pfam" id="PF03734">
    <property type="entry name" value="YkuD"/>
    <property type="match status" value="1"/>
</dbReference>
<dbReference type="InterPro" id="IPR005490">
    <property type="entry name" value="LD_TPept_cat_dom"/>
</dbReference>
<accession>A0A372NLW6</accession>
<protein>
    <submittedName>
        <fullName evidence="9">L,D-transpeptidase</fullName>
    </submittedName>
</protein>
<evidence type="ECO:0000256" key="5">
    <source>
        <dbReference type="ARBA" id="ARBA00022984"/>
    </source>
</evidence>
<organism evidence="9 10">
    <name type="scientific">Mucilaginibacter conchicola</name>
    <dbReference type="NCBI Taxonomy" id="2303333"/>
    <lineage>
        <taxon>Bacteria</taxon>
        <taxon>Pseudomonadati</taxon>
        <taxon>Bacteroidota</taxon>
        <taxon>Sphingobacteriia</taxon>
        <taxon>Sphingobacteriales</taxon>
        <taxon>Sphingobacteriaceae</taxon>
        <taxon>Mucilaginibacter</taxon>
    </lineage>
</organism>
<comment type="caution">
    <text evidence="9">The sequence shown here is derived from an EMBL/GenBank/DDBJ whole genome shotgun (WGS) entry which is preliminary data.</text>
</comment>
<feature type="active site" description="Nucleophile" evidence="7">
    <location>
        <position position="410"/>
    </location>
</feature>
<evidence type="ECO:0000313" key="10">
    <source>
        <dbReference type="Proteomes" id="UP000264217"/>
    </source>
</evidence>
<dbReference type="InterPro" id="IPR038063">
    <property type="entry name" value="Transpep_catalytic_dom"/>
</dbReference>
<dbReference type="Proteomes" id="UP000264217">
    <property type="component" value="Unassembled WGS sequence"/>
</dbReference>
<dbReference type="InterPro" id="IPR045380">
    <property type="entry name" value="LD_TPept_scaffold_dom"/>
</dbReference>
<evidence type="ECO:0000256" key="6">
    <source>
        <dbReference type="ARBA" id="ARBA00023316"/>
    </source>
</evidence>
<reference evidence="9 10" key="1">
    <citation type="submission" date="2018-08" db="EMBL/GenBank/DDBJ databases">
        <title>Mucilaginibacter sp. MYSH2.</title>
        <authorList>
            <person name="Seo T."/>
        </authorList>
    </citation>
    <scope>NUCLEOTIDE SEQUENCE [LARGE SCALE GENOMIC DNA]</scope>
    <source>
        <strain evidence="9 10">MYSH2</strain>
    </source>
</reference>
<feature type="active site" description="Proton donor/acceptor" evidence="7">
    <location>
        <position position="391"/>
    </location>
</feature>
<dbReference type="Pfam" id="PF20142">
    <property type="entry name" value="Scaffold"/>
    <property type="match status" value="1"/>
</dbReference>
<dbReference type="CDD" id="cd16913">
    <property type="entry name" value="YkuD_like"/>
    <property type="match status" value="1"/>
</dbReference>
<dbReference type="GO" id="GO:0009252">
    <property type="term" value="P:peptidoglycan biosynthetic process"/>
    <property type="evidence" value="ECO:0007669"/>
    <property type="project" value="UniProtKB-UniPathway"/>
</dbReference>
<dbReference type="PANTHER" id="PTHR41533:SF2">
    <property type="entry name" value="BLR7131 PROTEIN"/>
    <property type="match status" value="1"/>
</dbReference>
<keyword evidence="5 7" id="KW-0573">Peptidoglycan synthesis</keyword>
<dbReference type="PANTHER" id="PTHR41533">
    <property type="entry name" value="L,D-TRANSPEPTIDASE HI_1667-RELATED"/>
    <property type="match status" value="1"/>
</dbReference>
<proteinExistence type="inferred from homology"/>
<feature type="domain" description="L,D-TPase catalytic" evidence="8">
    <location>
        <begin position="260"/>
        <end position="434"/>
    </location>
</feature>
<evidence type="ECO:0000256" key="2">
    <source>
        <dbReference type="ARBA" id="ARBA00005992"/>
    </source>
</evidence>
<keyword evidence="4 7" id="KW-0133">Cell shape</keyword>
<comment type="pathway">
    <text evidence="1 7">Cell wall biogenesis; peptidoglycan biosynthesis.</text>
</comment>
<dbReference type="InterPro" id="IPR052905">
    <property type="entry name" value="LD-transpeptidase_YkuD-like"/>
</dbReference>
<dbReference type="GO" id="GO:0008360">
    <property type="term" value="P:regulation of cell shape"/>
    <property type="evidence" value="ECO:0007669"/>
    <property type="project" value="UniProtKB-UniRule"/>
</dbReference>
<keyword evidence="10" id="KW-1185">Reference proteome</keyword>
<dbReference type="AlphaFoldDB" id="A0A372NLW6"/>